<evidence type="ECO:0000313" key="2">
    <source>
        <dbReference type="EMBL" id="SAL15448.1"/>
    </source>
</evidence>
<protein>
    <submittedName>
        <fullName evidence="2">Uncharacterized protein</fullName>
    </submittedName>
</protein>
<gene>
    <name evidence="2" type="ORF">AWB69_00727</name>
</gene>
<evidence type="ECO:0000313" key="3">
    <source>
        <dbReference type="Proteomes" id="UP000054683"/>
    </source>
</evidence>
<dbReference type="EMBL" id="FCOK02000003">
    <property type="protein sequence ID" value="SAL15448.1"/>
    <property type="molecule type" value="Genomic_DNA"/>
</dbReference>
<reference evidence="2 3" key="1">
    <citation type="submission" date="2016-01" db="EMBL/GenBank/DDBJ databases">
        <authorList>
            <person name="Oliw E.H."/>
        </authorList>
    </citation>
    <scope>NUCLEOTIDE SEQUENCE [LARGE SCALE GENOMIC DNA]</scope>
    <source>
        <strain evidence="2">LMG 27134</strain>
    </source>
</reference>
<organism evidence="2 3">
    <name type="scientific">Caballeronia udeis</name>
    <dbReference type="NCBI Taxonomy" id="1232866"/>
    <lineage>
        <taxon>Bacteria</taxon>
        <taxon>Pseudomonadati</taxon>
        <taxon>Pseudomonadota</taxon>
        <taxon>Betaproteobacteria</taxon>
        <taxon>Burkholderiales</taxon>
        <taxon>Burkholderiaceae</taxon>
        <taxon>Caballeronia</taxon>
    </lineage>
</organism>
<sequence length="82" mass="8882">MADLLSARHIAGLTSALLPSQAFSGVERHNVALSVGLARISSRPYGSVFFVPDHTERRKGGKAESDPCDRQSPAIRHLSLDR</sequence>
<feature type="compositionally biased region" description="Basic and acidic residues" evidence="1">
    <location>
        <begin position="56"/>
        <end position="69"/>
    </location>
</feature>
<accession>A0A158F6E5</accession>
<dbReference type="Proteomes" id="UP000054683">
    <property type="component" value="Unassembled WGS sequence"/>
</dbReference>
<proteinExistence type="predicted"/>
<evidence type="ECO:0000256" key="1">
    <source>
        <dbReference type="SAM" id="MobiDB-lite"/>
    </source>
</evidence>
<name>A0A158F6E5_9BURK</name>
<dbReference type="AlphaFoldDB" id="A0A158F6E5"/>
<feature type="region of interest" description="Disordered" evidence="1">
    <location>
        <begin position="56"/>
        <end position="82"/>
    </location>
</feature>